<protein>
    <submittedName>
        <fullName evidence="2">Uncharacterized protein</fullName>
    </submittedName>
</protein>
<name>A0A6N3T5W7_9PROT</name>
<dbReference type="Proteomes" id="UP000032673">
    <property type="component" value="Unassembled WGS sequence"/>
</dbReference>
<evidence type="ECO:0000313" key="3">
    <source>
        <dbReference type="Proteomes" id="UP000032673"/>
    </source>
</evidence>
<reference evidence="2 4" key="2">
    <citation type="submission" date="2019-07" db="EMBL/GenBank/DDBJ databases">
        <title>Whole genome shotgun sequence of Acetobacter indonesiensis NBRC 16471.</title>
        <authorList>
            <person name="Hosoyama A."/>
            <person name="Uohara A."/>
            <person name="Ohji S."/>
            <person name="Ichikawa N."/>
        </authorList>
    </citation>
    <scope>NUCLEOTIDE SEQUENCE [LARGE SCALE GENOMIC DNA]</scope>
    <source>
        <strain evidence="2 4">NBRC 16471</strain>
    </source>
</reference>
<evidence type="ECO:0000313" key="2">
    <source>
        <dbReference type="EMBL" id="GEN04253.1"/>
    </source>
</evidence>
<sequence>MRRESIRLIHKKVTKEKYPSITLKMNADNQHPPGGQCVTWEELLKVAVVRSTRRAGISGWILGF</sequence>
<comment type="caution">
    <text evidence="2">The sequence shown here is derived from an EMBL/GenBank/DDBJ whole genome shotgun (WGS) entry which is preliminary data.</text>
</comment>
<accession>A0A6N3T5W7</accession>
<dbReference type="EMBL" id="BJXQ01000015">
    <property type="protein sequence ID" value="GEN04253.1"/>
    <property type="molecule type" value="Genomic_DNA"/>
</dbReference>
<dbReference type="EMBL" id="BAMW01000038">
    <property type="protein sequence ID" value="GAN63690.1"/>
    <property type="molecule type" value="Genomic_DNA"/>
</dbReference>
<evidence type="ECO:0000313" key="1">
    <source>
        <dbReference type="EMBL" id="GAN63690.1"/>
    </source>
</evidence>
<reference evidence="1 3" key="1">
    <citation type="submission" date="2012-11" db="EMBL/GenBank/DDBJ databases">
        <title>Whole genome sequence of Acetobacter indonesiensis 5H-1.</title>
        <authorList>
            <person name="Azuma Y."/>
            <person name="Higashiura N."/>
            <person name="Hirakawa H."/>
            <person name="Matsushita K."/>
        </authorList>
    </citation>
    <scope>NUCLEOTIDE SEQUENCE [LARGE SCALE GENOMIC DNA]</scope>
    <source>
        <strain evidence="1 3">5H-1</strain>
    </source>
</reference>
<evidence type="ECO:0000313" key="4">
    <source>
        <dbReference type="Proteomes" id="UP000321104"/>
    </source>
</evidence>
<dbReference type="Proteomes" id="UP000321104">
    <property type="component" value="Unassembled WGS sequence"/>
</dbReference>
<proteinExistence type="predicted"/>
<dbReference type="AlphaFoldDB" id="A0A6N3T5W7"/>
<keyword evidence="3" id="KW-1185">Reference proteome</keyword>
<gene>
    <name evidence="1" type="ORF">Abin_040_023</name>
    <name evidence="2" type="ORF">AIN02nite_22780</name>
</gene>
<organism evidence="2 4">
    <name type="scientific">Acetobacter indonesiensis</name>
    <dbReference type="NCBI Taxonomy" id="104101"/>
    <lineage>
        <taxon>Bacteria</taxon>
        <taxon>Pseudomonadati</taxon>
        <taxon>Pseudomonadota</taxon>
        <taxon>Alphaproteobacteria</taxon>
        <taxon>Acetobacterales</taxon>
        <taxon>Acetobacteraceae</taxon>
        <taxon>Acetobacter</taxon>
    </lineage>
</organism>